<dbReference type="SMART" id="SM00382">
    <property type="entry name" value="AAA"/>
    <property type="match status" value="1"/>
</dbReference>
<dbReference type="InterPro" id="IPR050683">
    <property type="entry name" value="Bact_Polysacc_Export_ATP-bd"/>
</dbReference>
<evidence type="ECO:0000313" key="7">
    <source>
        <dbReference type="Proteomes" id="UP000034954"/>
    </source>
</evidence>
<accession>A0A0M2UR44</accession>
<dbReference type="Gene3D" id="3.40.50.300">
    <property type="entry name" value="P-loop containing nucleotide triphosphate hydrolases"/>
    <property type="match status" value="1"/>
</dbReference>
<protein>
    <submittedName>
        <fullName evidence="6">ATP-binding protein Wzt of ABC-transporter involved in LPS biosynthesis</fullName>
    </submittedName>
</protein>
<keyword evidence="3" id="KW-0547">Nucleotide-binding</keyword>
<dbReference type="EMBL" id="LAQJ01000293">
    <property type="protein sequence ID" value="KKO18100.1"/>
    <property type="molecule type" value="Genomic_DNA"/>
</dbReference>
<dbReference type="AlphaFoldDB" id="A0A0M2UR44"/>
<proteinExistence type="inferred from homology"/>
<feature type="domain" description="ABC transporter" evidence="5">
    <location>
        <begin position="63"/>
        <end position="294"/>
    </location>
</feature>
<evidence type="ECO:0000256" key="1">
    <source>
        <dbReference type="ARBA" id="ARBA00005417"/>
    </source>
</evidence>
<sequence length="455" mass="50949">MIFVVCVNISHFTFFNKFSYLTKIVSNTVIKVENLSKKYILSHQKQERYTALRDVISDKFRGIKEKIVSPFTFHRSHFADPTHEEFWALKEVSFEINQGDRVGIIGRNGAGKTTLLKILSRITEPTTGRVTIKGRVASLLEVGTGFHPELTGRENIFLNGAVLGMSKAEIKKKFDEIVAFAEVEKFLDTPVKRYSSGMYVRLAFAVAAHLEPEILIVDEVLAVGDAQFQKKCLGKMGDVSAKEGRTVLFVSHNMLAIQNLCGTAIMLDKGQVIVNEKAGTVIEKYLFRLESSSNVALLKRKDRHGTGIIRFTSVLFKNEKGDSINALYSGQNVKLIFNFENRINGDLKNVSIAIGIDDYLAGRITVLGNAIQNETFEIVKSDETYFELNIIRLPLVPGTYSFTIYCTINGEVADWVQNAGFFSVEAGDYYDSGKLPPLEQGTFLMDYHFKISAQV</sequence>
<dbReference type="GO" id="GO:0140359">
    <property type="term" value="F:ABC-type transporter activity"/>
    <property type="evidence" value="ECO:0007669"/>
    <property type="project" value="InterPro"/>
</dbReference>
<dbReference type="PATRIC" id="fig|380242.3.peg.3948"/>
<dbReference type="InterPro" id="IPR027417">
    <property type="entry name" value="P-loop_NTPase"/>
</dbReference>
<dbReference type="PROSITE" id="PS50893">
    <property type="entry name" value="ABC_TRANSPORTER_2"/>
    <property type="match status" value="1"/>
</dbReference>
<dbReference type="PANTHER" id="PTHR46743:SF2">
    <property type="entry name" value="TEICHOIC ACIDS EXPORT ATP-BINDING PROTEIN TAGH"/>
    <property type="match status" value="1"/>
</dbReference>
<keyword evidence="4 6" id="KW-0067">ATP-binding</keyword>
<dbReference type="GO" id="GO:0005524">
    <property type="term" value="F:ATP binding"/>
    <property type="evidence" value="ECO:0007669"/>
    <property type="project" value="UniProtKB-KW"/>
</dbReference>
<dbReference type="InterPro" id="IPR015860">
    <property type="entry name" value="ABC_transpr_TagH-like"/>
</dbReference>
<dbReference type="InterPro" id="IPR003593">
    <property type="entry name" value="AAA+_ATPase"/>
</dbReference>
<keyword evidence="2" id="KW-0813">Transport</keyword>
<evidence type="ECO:0000256" key="4">
    <source>
        <dbReference type="ARBA" id="ARBA00022840"/>
    </source>
</evidence>
<evidence type="ECO:0000256" key="3">
    <source>
        <dbReference type="ARBA" id="ARBA00022741"/>
    </source>
</evidence>
<dbReference type="Pfam" id="PF00005">
    <property type="entry name" value="ABC_tran"/>
    <property type="match status" value="1"/>
</dbReference>
<dbReference type="CDD" id="cd10147">
    <property type="entry name" value="Wzt_C-like"/>
    <property type="match status" value="1"/>
</dbReference>
<dbReference type="GO" id="GO:0016020">
    <property type="term" value="C:membrane"/>
    <property type="evidence" value="ECO:0007669"/>
    <property type="project" value="InterPro"/>
</dbReference>
<reference evidence="6 7" key="1">
    <citation type="journal article" date="2013" name="BMC Microbiol.">
        <title>Identification of the type II cytochrome c maturation pathway in anammox bacteria by comparative genomics.</title>
        <authorList>
            <person name="Ferousi C."/>
            <person name="Speth D.R."/>
            <person name="Reimann J."/>
            <person name="Op den Camp H.J."/>
            <person name="Allen J.W."/>
            <person name="Keltjens J.T."/>
            <person name="Jetten M.S."/>
        </authorList>
    </citation>
    <scope>NUCLEOTIDE SEQUENCE [LARGE SCALE GENOMIC DNA]</scope>
    <source>
        <strain evidence="6">RU1</strain>
    </source>
</reference>
<dbReference type="InterPro" id="IPR029439">
    <property type="entry name" value="Wzt_C"/>
</dbReference>
<dbReference type="Gene3D" id="2.70.50.60">
    <property type="entry name" value="abc- transporter (atp binding component) like domain"/>
    <property type="match status" value="1"/>
</dbReference>
<comment type="similarity">
    <text evidence="1">Belongs to the ABC transporter superfamily.</text>
</comment>
<organism evidence="6 7">
    <name type="scientific">Candidatus Brocadia fulgida</name>
    <dbReference type="NCBI Taxonomy" id="380242"/>
    <lineage>
        <taxon>Bacteria</taxon>
        <taxon>Pseudomonadati</taxon>
        <taxon>Planctomycetota</taxon>
        <taxon>Candidatus Brocadiia</taxon>
        <taxon>Candidatus Brocadiales</taxon>
        <taxon>Candidatus Brocadiaceae</taxon>
        <taxon>Candidatus Brocadia</taxon>
    </lineage>
</organism>
<comment type="caution">
    <text evidence="6">The sequence shown here is derived from an EMBL/GenBank/DDBJ whole genome shotgun (WGS) entry which is preliminary data.</text>
</comment>
<dbReference type="Proteomes" id="UP000034954">
    <property type="component" value="Unassembled WGS sequence"/>
</dbReference>
<dbReference type="Pfam" id="PF14524">
    <property type="entry name" value="Wzt_C"/>
    <property type="match status" value="1"/>
</dbReference>
<evidence type="ECO:0000259" key="5">
    <source>
        <dbReference type="PROSITE" id="PS50893"/>
    </source>
</evidence>
<evidence type="ECO:0000256" key="2">
    <source>
        <dbReference type="ARBA" id="ARBA00022448"/>
    </source>
</evidence>
<dbReference type="SUPFAM" id="SSF52540">
    <property type="entry name" value="P-loop containing nucleoside triphosphate hydrolases"/>
    <property type="match status" value="1"/>
</dbReference>
<gene>
    <name evidence="6" type="primary">wzt</name>
    <name evidence="6" type="ORF">BROFUL_03202</name>
</gene>
<keyword evidence="7" id="KW-1185">Reference proteome</keyword>
<dbReference type="GO" id="GO:0016887">
    <property type="term" value="F:ATP hydrolysis activity"/>
    <property type="evidence" value="ECO:0007669"/>
    <property type="project" value="InterPro"/>
</dbReference>
<evidence type="ECO:0000313" key="6">
    <source>
        <dbReference type="EMBL" id="KKO18100.1"/>
    </source>
</evidence>
<name>A0A0M2UR44_9BACT</name>
<dbReference type="PANTHER" id="PTHR46743">
    <property type="entry name" value="TEICHOIC ACIDS EXPORT ATP-BINDING PROTEIN TAGH"/>
    <property type="match status" value="1"/>
</dbReference>
<dbReference type="CDD" id="cd03220">
    <property type="entry name" value="ABC_KpsT_Wzt"/>
    <property type="match status" value="1"/>
</dbReference>
<dbReference type="InterPro" id="IPR003439">
    <property type="entry name" value="ABC_transporter-like_ATP-bd"/>
</dbReference>